<dbReference type="AlphaFoldDB" id="A0AAD9R728"/>
<keyword evidence="16" id="KW-1185">Reference proteome</keyword>
<keyword evidence="6" id="KW-0645">Protease</keyword>
<protein>
    <recommendedName>
        <fullName evidence="4">COP9 signalosome complex subunit 5</fullName>
    </recommendedName>
</protein>
<dbReference type="GO" id="GO:0005737">
    <property type="term" value="C:cytoplasm"/>
    <property type="evidence" value="ECO:0007669"/>
    <property type="project" value="UniProtKB-SubCell"/>
</dbReference>
<sequence length="254" mass="29004">MSSGDTAMAFKTWEMSNNIETLSSVDEIFKFDRQQQQEILHAKPWQKDPHYFKYIKISALALLKMVGRLENAIGWYHSHPGYGCWLSGIDVGTQMVNQQFQEPFVAIVGYKPPDEGPSEYQTIPLNKIEDFGVHCKQYYSLEVSYFKSSLDRKLLEMLWNKYWVNTLSSSSLLTNADYTNHQIADLSEKLEQAESQVGRMGSFMMGVDQDKKEEGKLTKTTRDSSKTSIEAIHGLMSQVIKNKLFNQVGGKEST</sequence>
<keyword evidence="9" id="KW-0378">Hydrolase</keyword>
<evidence type="ECO:0000256" key="11">
    <source>
        <dbReference type="ARBA" id="ARBA00023049"/>
    </source>
</evidence>
<accession>A0AAD9R728</accession>
<dbReference type="InterPro" id="IPR040961">
    <property type="entry name" value="CSN5_C"/>
</dbReference>
<dbReference type="PANTHER" id="PTHR10410">
    <property type="entry name" value="EUKARYOTIC TRANSLATION INITIATION FACTOR 3 -RELATED"/>
    <property type="match status" value="1"/>
</dbReference>
<reference evidence="15" key="2">
    <citation type="journal article" date="2023" name="Science">
        <title>Genomic signatures of disease resistance in endangered staghorn corals.</title>
        <authorList>
            <person name="Vollmer S.V."/>
            <person name="Selwyn J.D."/>
            <person name="Despard B.A."/>
            <person name="Roesel C.L."/>
        </authorList>
    </citation>
    <scope>NUCLEOTIDE SEQUENCE</scope>
    <source>
        <strain evidence="15">K2</strain>
    </source>
</reference>
<evidence type="ECO:0000259" key="14">
    <source>
        <dbReference type="Pfam" id="PF18323"/>
    </source>
</evidence>
<evidence type="ECO:0000256" key="1">
    <source>
        <dbReference type="ARBA" id="ARBA00004123"/>
    </source>
</evidence>
<evidence type="ECO:0000256" key="9">
    <source>
        <dbReference type="ARBA" id="ARBA00022801"/>
    </source>
</evidence>
<dbReference type="Pfam" id="PF18323">
    <property type="entry name" value="CSN5_C"/>
    <property type="match status" value="1"/>
</dbReference>
<dbReference type="GO" id="GO:0008237">
    <property type="term" value="F:metallopeptidase activity"/>
    <property type="evidence" value="ECO:0007669"/>
    <property type="project" value="UniProtKB-KW"/>
</dbReference>
<dbReference type="FunFam" id="3.40.140.10:FF:000203">
    <property type="entry name" value="COP9 signalosome complex subunit 5"/>
    <property type="match status" value="1"/>
</dbReference>
<evidence type="ECO:0000256" key="3">
    <source>
        <dbReference type="ARBA" id="ARBA00006008"/>
    </source>
</evidence>
<keyword evidence="10" id="KW-0862">Zinc</keyword>
<keyword evidence="8" id="KW-0736">Signalosome</keyword>
<keyword evidence="11" id="KW-0482">Metalloprotease</keyword>
<comment type="similarity">
    <text evidence="3">Belongs to the peptidase M67A family. CSN5 subfamily.</text>
</comment>
<name>A0AAD9R728_ACRCE</name>
<evidence type="ECO:0000256" key="8">
    <source>
        <dbReference type="ARBA" id="ARBA00022790"/>
    </source>
</evidence>
<dbReference type="GO" id="GO:0046872">
    <property type="term" value="F:metal ion binding"/>
    <property type="evidence" value="ECO:0007669"/>
    <property type="project" value="UniProtKB-KW"/>
</dbReference>
<gene>
    <name evidence="15" type="ORF">P5673_000416</name>
</gene>
<evidence type="ECO:0000256" key="7">
    <source>
        <dbReference type="ARBA" id="ARBA00022723"/>
    </source>
</evidence>
<dbReference type="InterPro" id="IPR050242">
    <property type="entry name" value="JAMM_MPN+_peptidase_M67A"/>
</dbReference>
<evidence type="ECO:0000256" key="4">
    <source>
        <dbReference type="ARBA" id="ARBA00014880"/>
    </source>
</evidence>
<evidence type="ECO:0000256" key="6">
    <source>
        <dbReference type="ARBA" id="ARBA00022670"/>
    </source>
</evidence>
<evidence type="ECO:0000256" key="2">
    <source>
        <dbReference type="ARBA" id="ARBA00004496"/>
    </source>
</evidence>
<proteinExistence type="inferred from homology"/>
<evidence type="ECO:0000256" key="12">
    <source>
        <dbReference type="ARBA" id="ARBA00023242"/>
    </source>
</evidence>
<evidence type="ECO:0000256" key="10">
    <source>
        <dbReference type="ARBA" id="ARBA00022833"/>
    </source>
</evidence>
<dbReference type="Proteomes" id="UP001249851">
    <property type="component" value="Unassembled WGS sequence"/>
</dbReference>
<reference evidence="15" key="1">
    <citation type="journal article" date="2023" name="G3 (Bethesda)">
        <title>Whole genome assembly and annotation of the endangered Caribbean coral Acropora cervicornis.</title>
        <authorList>
            <person name="Selwyn J.D."/>
            <person name="Vollmer S.V."/>
        </authorList>
    </citation>
    <scope>NUCLEOTIDE SEQUENCE</scope>
    <source>
        <strain evidence="15">K2</strain>
    </source>
</reference>
<dbReference type="EMBL" id="JARQWQ010000001">
    <property type="protein sequence ID" value="KAK2574272.1"/>
    <property type="molecule type" value="Genomic_DNA"/>
</dbReference>
<comment type="subcellular location">
    <subcellularLocation>
        <location evidence="2">Cytoplasm</location>
    </subcellularLocation>
    <subcellularLocation>
        <location evidence="1">Nucleus</location>
    </subcellularLocation>
</comment>
<dbReference type="GO" id="GO:0008180">
    <property type="term" value="C:COP9 signalosome"/>
    <property type="evidence" value="ECO:0007669"/>
    <property type="project" value="UniProtKB-KW"/>
</dbReference>
<keyword evidence="7" id="KW-0479">Metal-binding</keyword>
<comment type="caution">
    <text evidence="15">The sequence shown here is derived from an EMBL/GenBank/DDBJ whole genome shotgun (WGS) entry which is preliminary data.</text>
</comment>
<evidence type="ECO:0000313" key="16">
    <source>
        <dbReference type="Proteomes" id="UP001249851"/>
    </source>
</evidence>
<dbReference type="InterPro" id="IPR000555">
    <property type="entry name" value="JAMM/MPN+_dom"/>
</dbReference>
<dbReference type="GO" id="GO:0006508">
    <property type="term" value="P:proteolysis"/>
    <property type="evidence" value="ECO:0007669"/>
    <property type="project" value="UniProtKB-KW"/>
</dbReference>
<feature type="domain" description="JAB1/MPN/MOV34 metalloenzyme" evidence="13">
    <location>
        <begin position="58"/>
        <end position="102"/>
    </location>
</feature>
<organism evidence="15 16">
    <name type="scientific">Acropora cervicornis</name>
    <name type="common">Staghorn coral</name>
    <dbReference type="NCBI Taxonomy" id="6130"/>
    <lineage>
        <taxon>Eukaryota</taxon>
        <taxon>Metazoa</taxon>
        <taxon>Cnidaria</taxon>
        <taxon>Anthozoa</taxon>
        <taxon>Hexacorallia</taxon>
        <taxon>Scleractinia</taxon>
        <taxon>Astrocoeniina</taxon>
        <taxon>Acroporidae</taxon>
        <taxon>Acropora</taxon>
    </lineage>
</organism>
<keyword evidence="12" id="KW-0539">Nucleus</keyword>
<evidence type="ECO:0000313" key="15">
    <source>
        <dbReference type="EMBL" id="KAK2574272.1"/>
    </source>
</evidence>
<dbReference type="Pfam" id="PF01398">
    <property type="entry name" value="JAB"/>
    <property type="match status" value="1"/>
</dbReference>
<evidence type="ECO:0000259" key="13">
    <source>
        <dbReference type="Pfam" id="PF01398"/>
    </source>
</evidence>
<dbReference type="SUPFAM" id="SSF102712">
    <property type="entry name" value="JAB1/MPN domain"/>
    <property type="match status" value="1"/>
</dbReference>
<keyword evidence="5" id="KW-0963">Cytoplasm</keyword>
<feature type="domain" description="Cop9 signalosome subunit 5 C-terminal" evidence="14">
    <location>
        <begin position="168"/>
        <end position="246"/>
    </location>
</feature>
<evidence type="ECO:0000256" key="5">
    <source>
        <dbReference type="ARBA" id="ARBA00022490"/>
    </source>
</evidence>
<dbReference type="Gene3D" id="3.40.140.10">
    <property type="entry name" value="Cytidine Deaminase, domain 2"/>
    <property type="match status" value="2"/>
</dbReference>